<dbReference type="PANTHER" id="PTHR28125:SF3">
    <property type="entry name" value="TRANSCRIPTION REGULATOR RUA1 C-TERMINAL DOMAIN-CONTAINING PROTEIN"/>
    <property type="match status" value="1"/>
</dbReference>
<proteinExistence type="predicted"/>
<name>A0AAF0DC02_9EURO</name>
<dbReference type="InterPro" id="IPR028012">
    <property type="entry name" value="Rua1_C"/>
</dbReference>
<feature type="compositionally biased region" description="Low complexity" evidence="1">
    <location>
        <begin position="196"/>
        <end position="213"/>
    </location>
</feature>
<accession>A0AAF0DC02</accession>
<dbReference type="PANTHER" id="PTHR28125">
    <property type="entry name" value="MEIOTIC EXPRESSION UP-REGULATED PROTEIN 26"/>
    <property type="match status" value="1"/>
</dbReference>
<dbReference type="Proteomes" id="UP001219355">
    <property type="component" value="Chromosome 1"/>
</dbReference>
<evidence type="ECO:0000313" key="4">
    <source>
        <dbReference type="Proteomes" id="UP001219355"/>
    </source>
</evidence>
<feature type="compositionally biased region" description="Polar residues" evidence="1">
    <location>
        <begin position="242"/>
        <end position="259"/>
    </location>
</feature>
<feature type="domain" description="Transcription regulator Rua1 C-terminal" evidence="2">
    <location>
        <begin position="363"/>
        <end position="464"/>
    </location>
</feature>
<dbReference type="AlphaFoldDB" id="A0AAF0DC02"/>
<dbReference type="Pfam" id="PF14616">
    <property type="entry name" value="Rua1_C"/>
    <property type="match status" value="1"/>
</dbReference>
<keyword evidence="4" id="KW-1185">Reference proteome</keyword>
<evidence type="ECO:0000313" key="3">
    <source>
        <dbReference type="EMBL" id="WEW55280.1"/>
    </source>
</evidence>
<organism evidence="3 4">
    <name type="scientific">Emydomyces testavorans</name>
    <dbReference type="NCBI Taxonomy" id="2070801"/>
    <lineage>
        <taxon>Eukaryota</taxon>
        <taxon>Fungi</taxon>
        <taxon>Dikarya</taxon>
        <taxon>Ascomycota</taxon>
        <taxon>Pezizomycotina</taxon>
        <taxon>Eurotiomycetes</taxon>
        <taxon>Eurotiomycetidae</taxon>
        <taxon>Onygenales</taxon>
        <taxon>Nannizziopsiaceae</taxon>
        <taxon>Emydomyces</taxon>
    </lineage>
</organism>
<feature type="region of interest" description="Disordered" evidence="1">
    <location>
        <begin position="1"/>
        <end position="33"/>
    </location>
</feature>
<evidence type="ECO:0000259" key="2">
    <source>
        <dbReference type="Pfam" id="PF14616"/>
    </source>
</evidence>
<feature type="region of interest" description="Disordered" evidence="1">
    <location>
        <begin position="471"/>
        <end position="513"/>
    </location>
</feature>
<protein>
    <recommendedName>
        <fullName evidence="2">Transcription regulator Rua1 C-terminal domain-containing protein</fullName>
    </recommendedName>
</protein>
<feature type="region of interest" description="Disordered" evidence="1">
    <location>
        <begin position="173"/>
        <end position="259"/>
    </location>
</feature>
<gene>
    <name evidence="3" type="ORF">PRK78_000709</name>
</gene>
<evidence type="ECO:0000256" key="1">
    <source>
        <dbReference type="SAM" id="MobiDB-lite"/>
    </source>
</evidence>
<feature type="compositionally biased region" description="Basic and acidic residues" evidence="1">
    <location>
        <begin position="471"/>
        <end position="483"/>
    </location>
</feature>
<sequence>MDPNGLIPVGSDPQRDFLSVGGRATLNRPNTERPKPIYHNIYSLPIAENDPKDPTWSAQNYPIPPDPLFPPEFQPSDFYEGLSSSIVNDAHSTTFADSLGLLTEHADPPSNVRKKPRLIEQQQLTLNTNVSAPFAFSPYSVSSSTPPLDFNFSAFSEAPSSCSTFTPQSSLYFSPTPLSPTPASRRHSDIIRLGNRSRATPSPRSRPQSSPYSLDVSRRRMSHSSTASFPPYVPSPFMGSKPPNSSAYTSPQIRGSQFFPTPLVPPQPGSLPPGSMFPNSTFPGTDPYSHRFMIPEPIASQRIPRTLRSDIDPDQAYFEDYAGLSEPPDLLGPLKDTPLSPPPEDMMPSDPTMVPHEQDLRFDNDLYTPKWVRGHGNKREGWCGICKPGRWLVLKNSAFWYDKSFTHGISAVTGQAFAAPKEIRRTEGSANIWEGLCGNCGQWVGLVTSKKKGTTWFRHAYKCHNHYKPDDSLKRQRDNDESRTVSSLDAYSKSPQSATASKPESISPRCPSAAVSKNPLEGLQGVSSIQSMLSMI</sequence>
<reference evidence="3" key="1">
    <citation type="submission" date="2023-03" db="EMBL/GenBank/DDBJ databases">
        <title>Emydomyces testavorans Genome Sequence.</title>
        <authorList>
            <person name="Hoyer L."/>
        </authorList>
    </citation>
    <scope>NUCLEOTIDE SEQUENCE</scope>
    <source>
        <strain evidence="3">16-2883</strain>
    </source>
</reference>
<dbReference type="EMBL" id="CP120627">
    <property type="protein sequence ID" value="WEW55280.1"/>
    <property type="molecule type" value="Genomic_DNA"/>
</dbReference>
<feature type="compositionally biased region" description="Polar residues" evidence="1">
    <location>
        <begin position="484"/>
        <end position="504"/>
    </location>
</feature>